<gene>
    <name evidence="4" type="ORF">PICMEDRAFT_70571</name>
</gene>
<dbReference type="Pfam" id="PF00149">
    <property type="entry name" value="Metallophos"/>
    <property type="match status" value="1"/>
</dbReference>
<dbReference type="InterPro" id="IPR043360">
    <property type="entry name" value="PP2B"/>
</dbReference>
<name>A0A1E3NS83_9ASCO</name>
<dbReference type="SUPFAM" id="SSF56300">
    <property type="entry name" value="Metallo-dependent phosphatases"/>
    <property type="match status" value="1"/>
</dbReference>
<dbReference type="RefSeq" id="XP_019020098.1">
    <property type="nucleotide sequence ID" value="XM_019163676.1"/>
</dbReference>
<feature type="region of interest" description="Disordered" evidence="2">
    <location>
        <begin position="431"/>
        <end position="481"/>
    </location>
</feature>
<evidence type="ECO:0000256" key="2">
    <source>
        <dbReference type="SAM" id="MobiDB-lite"/>
    </source>
</evidence>
<dbReference type="EC" id="3.1.3.16" evidence="1"/>
<dbReference type="SMART" id="SM00156">
    <property type="entry name" value="PP2Ac"/>
    <property type="match status" value="1"/>
</dbReference>
<feature type="compositionally biased region" description="Basic and acidic residues" evidence="2">
    <location>
        <begin position="464"/>
        <end position="477"/>
    </location>
</feature>
<dbReference type="PROSITE" id="PS00125">
    <property type="entry name" value="SER_THR_PHOSPHATASE"/>
    <property type="match status" value="1"/>
</dbReference>
<dbReference type="AlphaFoldDB" id="A0A1E3NS83"/>
<comment type="similarity">
    <text evidence="1">Belongs to the PPP phosphatase family.</text>
</comment>
<evidence type="ECO:0000259" key="3">
    <source>
        <dbReference type="PROSITE" id="PS00125"/>
    </source>
</evidence>
<evidence type="ECO:0000313" key="5">
    <source>
        <dbReference type="Proteomes" id="UP000094455"/>
    </source>
</evidence>
<keyword evidence="5" id="KW-1185">Reference proteome</keyword>
<dbReference type="OrthoDB" id="5593063at2759"/>
<dbReference type="EMBL" id="KV454001">
    <property type="protein sequence ID" value="ODQ48985.1"/>
    <property type="molecule type" value="Genomic_DNA"/>
</dbReference>
<dbReference type="GeneID" id="30180363"/>
<evidence type="ECO:0000256" key="1">
    <source>
        <dbReference type="RuleBase" id="RU004273"/>
    </source>
</evidence>
<feature type="domain" description="Serine/threonine specific protein phosphatases" evidence="3">
    <location>
        <begin position="176"/>
        <end position="181"/>
    </location>
</feature>
<dbReference type="PRINTS" id="PR00114">
    <property type="entry name" value="STPHPHTASE"/>
</dbReference>
<keyword evidence="1" id="KW-0378">Hydrolase</keyword>
<dbReference type="GO" id="GO:0033192">
    <property type="term" value="F:calmodulin-dependent protein phosphatase activity"/>
    <property type="evidence" value="ECO:0007669"/>
    <property type="project" value="InterPro"/>
</dbReference>
<dbReference type="InterPro" id="IPR006186">
    <property type="entry name" value="Ser/Thr-sp_prot-phosphatase"/>
</dbReference>
<evidence type="ECO:0000313" key="4">
    <source>
        <dbReference type="EMBL" id="ODQ48985.1"/>
    </source>
</evidence>
<dbReference type="STRING" id="763406.A0A1E3NS83"/>
<protein>
    <recommendedName>
        <fullName evidence="1">Serine/threonine-protein phosphatase</fullName>
        <ecNumber evidence="1">3.1.3.16</ecNumber>
    </recommendedName>
</protein>
<reference evidence="4 5" key="1">
    <citation type="journal article" date="2016" name="Proc. Natl. Acad. Sci. U.S.A.">
        <title>Comparative genomics of biotechnologically important yeasts.</title>
        <authorList>
            <person name="Riley R."/>
            <person name="Haridas S."/>
            <person name="Wolfe K.H."/>
            <person name="Lopes M.R."/>
            <person name="Hittinger C.T."/>
            <person name="Goeker M."/>
            <person name="Salamov A.A."/>
            <person name="Wisecaver J.H."/>
            <person name="Long T.M."/>
            <person name="Calvey C.H."/>
            <person name="Aerts A.L."/>
            <person name="Barry K.W."/>
            <person name="Choi C."/>
            <person name="Clum A."/>
            <person name="Coughlan A.Y."/>
            <person name="Deshpande S."/>
            <person name="Douglass A.P."/>
            <person name="Hanson S.J."/>
            <person name="Klenk H.-P."/>
            <person name="LaButti K.M."/>
            <person name="Lapidus A."/>
            <person name="Lindquist E.A."/>
            <person name="Lipzen A.M."/>
            <person name="Meier-Kolthoff J.P."/>
            <person name="Ohm R.A."/>
            <person name="Otillar R.P."/>
            <person name="Pangilinan J.L."/>
            <person name="Peng Y."/>
            <person name="Rokas A."/>
            <person name="Rosa C.A."/>
            <person name="Scheuner C."/>
            <person name="Sibirny A.A."/>
            <person name="Slot J.C."/>
            <person name="Stielow J.B."/>
            <person name="Sun H."/>
            <person name="Kurtzman C.P."/>
            <person name="Blackwell M."/>
            <person name="Grigoriev I.V."/>
            <person name="Jeffries T.W."/>
        </authorList>
    </citation>
    <scope>NUCLEOTIDE SEQUENCE [LARGE SCALE GENOMIC DNA]</scope>
    <source>
        <strain evidence="4 5">NRRL Y-2026</strain>
    </source>
</reference>
<sequence>MAKQEEISIKVENALKKLGTRHHVNTKNSSVYVGDTGIEYDTKERVVKSVLPPVNSIPREEELFDKDGVPDYRFLMKHFQREGRLLEDQLVRIIEKAESIMKEEQNLLYVDVPATVVGDIHGQFYDLLGMFEMCGDPSETQYIFLGDYVDRGDRSIEVLILLYAMKISHPTHMWLLRGNHESRRMTSYFTFQKECLCRYSEHLYKAATRSFRALPLCAVLNHQFFCVHAGISSSLWDLEDINEKIDRFTEDFPSKGLFCDLMWSDPSERYDEEDIDEDDVKRYYTFNYERRCSDFYSYRAVETFLNHNDLLSVVRGHQPQDSGYRIYKVNEMTSFPSLITIFSAPNYCGTYNNMAAVLVYNGESFNIKQFDSYPAPYFLPNQMNLFEWSLPFVGEKVVEILSAVLNICTEDELNKDEISLDQENMRLIREIDESNRDETEAGTAVDTDAGPHKRPKTASAAAAHAEKVAENDSEDKNTVTGGSQVLFGESIRKKMLMVGRMSRILSLLREEREKIDELKSLNHGELPKRTLIDGREELHNKLRSFKEARDMDIANEGLPPTSAEMAARAQQRSEKYQQYVSSDDDDADVDPAEVGDA</sequence>
<dbReference type="Proteomes" id="UP000094455">
    <property type="component" value="Unassembled WGS sequence"/>
</dbReference>
<proteinExistence type="inferred from homology"/>
<dbReference type="PANTHER" id="PTHR45673">
    <property type="entry name" value="SERINE/THREONINE-PROTEIN PHOSPHATASE 2B CATALYTIC SUBUNIT 1-RELATED"/>
    <property type="match status" value="1"/>
</dbReference>
<dbReference type="GO" id="GO:0097720">
    <property type="term" value="P:calcineurin-mediated signaling"/>
    <property type="evidence" value="ECO:0007669"/>
    <property type="project" value="InterPro"/>
</dbReference>
<feature type="region of interest" description="Disordered" evidence="2">
    <location>
        <begin position="550"/>
        <end position="597"/>
    </location>
</feature>
<dbReference type="InterPro" id="IPR004843">
    <property type="entry name" value="Calcineurin-like_PHP"/>
</dbReference>
<accession>A0A1E3NS83</accession>
<feature type="compositionally biased region" description="Acidic residues" evidence="2">
    <location>
        <begin position="582"/>
        <end position="597"/>
    </location>
</feature>
<comment type="catalytic activity">
    <reaction evidence="1">
        <text>O-phospho-L-threonyl-[protein] + H2O = L-threonyl-[protein] + phosphate</text>
        <dbReference type="Rhea" id="RHEA:47004"/>
        <dbReference type="Rhea" id="RHEA-COMP:11060"/>
        <dbReference type="Rhea" id="RHEA-COMP:11605"/>
        <dbReference type="ChEBI" id="CHEBI:15377"/>
        <dbReference type="ChEBI" id="CHEBI:30013"/>
        <dbReference type="ChEBI" id="CHEBI:43474"/>
        <dbReference type="ChEBI" id="CHEBI:61977"/>
        <dbReference type="EC" id="3.1.3.16"/>
    </reaction>
</comment>
<dbReference type="InterPro" id="IPR029052">
    <property type="entry name" value="Metallo-depent_PP-like"/>
</dbReference>
<organism evidence="4 5">
    <name type="scientific">Pichia membranifaciens NRRL Y-2026</name>
    <dbReference type="NCBI Taxonomy" id="763406"/>
    <lineage>
        <taxon>Eukaryota</taxon>
        <taxon>Fungi</taxon>
        <taxon>Dikarya</taxon>
        <taxon>Ascomycota</taxon>
        <taxon>Saccharomycotina</taxon>
        <taxon>Pichiomycetes</taxon>
        <taxon>Pichiales</taxon>
        <taxon>Pichiaceae</taxon>
        <taxon>Pichia</taxon>
    </lineage>
</organism>
<dbReference type="Gene3D" id="3.60.21.10">
    <property type="match status" value="1"/>
</dbReference>